<dbReference type="Proteomes" id="UP000324159">
    <property type="component" value="Unassembled WGS sequence"/>
</dbReference>
<dbReference type="EMBL" id="VNIB01000011">
    <property type="protein sequence ID" value="TYO97162.1"/>
    <property type="molecule type" value="Genomic_DNA"/>
</dbReference>
<dbReference type="InterPro" id="IPR000620">
    <property type="entry name" value="EamA_dom"/>
</dbReference>
<evidence type="ECO:0000256" key="6">
    <source>
        <dbReference type="SAM" id="Phobius"/>
    </source>
</evidence>
<comment type="caution">
    <text evidence="8">The sequence shown here is derived from an EMBL/GenBank/DDBJ whole genome shotgun (WGS) entry which is preliminary data.</text>
</comment>
<dbReference type="OrthoDB" id="5416392at2"/>
<feature type="domain" description="EamA" evidence="7">
    <location>
        <begin position="154"/>
        <end position="288"/>
    </location>
</feature>
<evidence type="ECO:0000313" key="8">
    <source>
        <dbReference type="EMBL" id="TYO97162.1"/>
    </source>
</evidence>
<reference evidence="8 9" key="1">
    <citation type="submission" date="2019-07" db="EMBL/GenBank/DDBJ databases">
        <title>Genomic Encyclopedia of Type Strains, Phase IV (KMG-IV): sequencing the most valuable type-strain genomes for metagenomic binning, comparative biology and taxonomic classification.</title>
        <authorList>
            <person name="Goeker M."/>
        </authorList>
    </citation>
    <scope>NUCLEOTIDE SEQUENCE [LARGE SCALE GENOMIC DNA]</scope>
    <source>
        <strain evidence="8 9">SS015</strain>
    </source>
</reference>
<feature type="transmembrane region" description="Helical" evidence="6">
    <location>
        <begin position="188"/>
        <end position="204"/>
    </location>
</feature>
<feature type="domain" description="EamA" evidence="7">
    <location>
        <begin position="12"/>
        <end position="143"/>
    </location>
</feature>
<feature type="transmembrane region" description="Helical" evidence="6">
    <location>
        <begin position="216"/>
        <end position="235"/>
    </location>
</feature>
<evidence type="ECO:0000259" key="7">
    <source>
        <dbReference type="Pfam" id="PF00892"/>
    </source>
</evidence>
<keyword evidence="3 6" id="KW-0812">Transmembrane</keyword>
<accession>A0A5D3WK09</accession>
<dbReference type="AlphaFoldDB" id="A0A5D3WK09"/>
<dbReference type="InterPro" id="IPR050638">
    <property type="entry name" value="AA-Vitamin_Transporters"/>
</dbReference>
<evidence type="ECO:0000256" key="1">
    <source>
        <dbReference type="ARBA" id="ARBA00004141"/>
    </source>
</evidence>
<organism evidence="8 9">
    <name type="scientific">Geothermobacter ehrlichii</name>
    <dbReference type="NCBI Taxonomy" id="213224"/>
    <lineage>
        <taxon>Bacteria</taxon>
        <taxon>Pseudomonadati</taxon>
        <taxon>Thermodesulfobacteriota</taxon>
        <taxon>Desulfuromonadia</taxon>
        <taxon>Desulfuromonadales</taxon>
        <taxon>Geothermobacteraceae</taxon>
        <taxon>Geothermobacter</taxon>
    </lineage>
</organism>
<name>A0A5D3WK09_9BACT</name>
<gene>
    <name evidence="8" type="ORF">EDC39_11192</name>
</gene>
<comment type="similarity">
    <text evidence="2">Belongs to the EamA transporter family.</text>
</comment>
<evidence type="ECO:0000256" key="3">
    <source>
        <dbReference type="ARBA" id="ARBA00022692"/>
    </source>
</evidence>
<feature type="transmembrane region" description="Helical" evidence="6">
    <location>
        <begin position="100"/>
        <end position="118"/>
    </location>
</feature>
<dbReference type="PANTHER" id="PTHR32322">
    <property type="entry name" value="INNER MEMBRANE TRANSPORTER"/>
    <property type="match status" value="1"/>
</dbReference>
<feature type="transmembrane region" description="Helical" evidence="6">
    <location>
        <begin position="68"/>
        <end position="88"/>
    </location>
</feature>
<sequence>MPLADNRNRTPLLFALFCILVWGISYAVIRQTVQQIPPLTLACLRHLFGALMLWPLTRGRFGAIRIPARDHLAMCGLGLAGITLYFGFENHGLKLTSASHGALLIALIPLGTELVTALRKRTLPAAATWFGTALALTGVGLLVGQSDGVASLEGDLLMLGAVVSWISYTFGVNRFAGRYPGLLLTRQIMLYGALTLLPGMAWELTRTAHALPDAGAWLGFAYLTVICSVLGYDLWNRAVPRLGPSAVNNLLYLLPLVGVITGVLALSEPVTPALFAGGGLILAGVVLAGRGQRSKAREAYHAD</sequence>
<evidence type="ECO:0000256" key="5">
    <source>
        <dbReference type="ARBA" id="ARBA00023136"/>
    </source>
</evidence>
<dbReference type="RefSeq" id="WP_148896552.1">
    <property type="nucleotide sequence ID" value="NZ_VNIB01000011.1"/>
</dbReference>
<evidence type="ECO:0000256" key="2">
    <source>
        <dbReference type="ARBA" id="ARBA00007362"/>
    </source>
</evidence>
<feature type="transmembrane region" description="Helical" evidence="6">
    <location>
        <begin position="247"/>
        <end position="266"/>
    </location>
</feature>
<keyword evidence="4 6" id="KW-1133">Transmembrane helix</keyword>
<keyword evidence="5 6" id="KW-0472">Membrane</keyword>
<proteinExistence type="inferred from homology"/>
<dbReference type="Pfam" id="PF00892">
    <property type="entry name" value="EamA"/>
    <property type="match status" value="2"/>
</dbReference>
<dbReference type="InterPro" id="IPR037185">
    <property type="entry name" value="EmrE-like"/>
</dbReference>
<evidence type="ECO:0000256" key="4">
    <source>
        <dbReference type="ARBA" id="ARBA00022989"/>
    </source>
</evidence>
<feature type="transmembrane region" description="Helical" evidence="6">
    <location>
        <begin position="272"/>
        <end position="289"/>
    </location>
</feature>
<evidence type="ECO:0000313" key="9">
    <source>
        <dbReference type="Proteomes" id="UP000324159"/>
    </source>
</evidence>
<protein>
    <submittedName>
        <fullName evidence="8">Drug/metabolite transporter (DMT)-like permease</fullName>
    </submittedName>
</protein>
<dbReference type="PANTHER" id="PTHR32322:SF2">
    <property type="entry name" value="EAMA DOMAIN-CONTAINING PROTEIN"/>
    <property type="match status" value="1"/>
</dbReference>
<dbReference type="GO" id="GO:0016020">
    <property type="term" value="C:membrane"/>
    <property type="evidence" value="ECO:0007669"/>
    <property type="project" value="UniProtKB-SubCell"/>
</dbReference>
<keyword evidence="9" id="KW-1185">Reference proteome</keyword>
<feature type="transmembrane region" description="Helical" evidence="6">
    <location>
        <begin position="125"/>
        <end position="144"/>
    </location>
</feature>
<feature type="transmembrane region" description="Helical" evidence="6">
    <location>
        <begin position="12"/>
        <end position="29"/>
    </location>
</feature>
<feature type="transmembrane region" description="Helical" evidence="6">
    <location>
        <begin position="156"/>
        <end position="176"/>
    </location>
</feature>
<comment type="subcellular location">
    <subcellularLocation>
        <location evidence="1">Membrane</location>
        <topology evidence="1">Multi-pass membrane protein</topology>
    </subcellularLocation>
</comment>
<dbReference type="SUPFAM" id="SSF103481">
    <property type="entry name" value="Multidrug resistance efflux transporter EmrE"/>
    <property type="match status" value="2"/>
</dbReference>